<proteinExistence type="predicted"/>
<reference evidence="1 2" key="1">
    <citation type="submission" date="2020-07" db="EMBL/GenBank/DDBJ databases">
        <title>Organ Donor 1.</title>
        <authorList>
            <person name="Marsh A.J."/>
            <person name="Azcarate-Peril M.A."/>
        </authorList>
    </citation>
    <scope>NUCLEOTIDE SEQUENCE [LARGE SCALE GENOMIC DNA]</scope>
    <source>
        <strain evidence="1 2">AMC0717</strain>
    </source>
</reference>
<evidence type="ECO:0000313" key="2">
    <source>
        <dbReference type="Proteomes" id="UP000586254"/>
    </source>
</evidence>
<evidence type="ECO:0000313" key="1">
    <source>
        <dbReference type="EMBL" id="NZA37165.1"/>
    </source>
</evidence>
<dbReference type="EMBL" id="JACCKS010000003">
    <property type="protein sequence ID" value="NZA37165.1"/>
    <property type="molecule type" value="Genomic_DNA"/>
</dbReference>
<dbReference type="Proteomes" id="UP000586254">
    <property type="component" value="Unassembled WGS sequence"/>
</dbReference>
<protein>
    <submittedName>
        <fullName evidence="1">Uncharacterized protein</fullName>
    </submittedName>
</protein>
<organism evidence="1 2">
    <name type="scientific">Eubacterium callanderi</name>
    <dbReference type="NCBI Taxonomy" id="53442"/>
    <lineage>
        <taxon>Bacteria</taxon>
        <taxon>Bacillati</taxon>
        <taxon>Bacillota</taxon>
        <taxon>Clostridia</taxon>
        <taxon>Eubacteriales</taxon>
        <taxon>Eubacteriaceae</taxon>
        <taxon>Eubacterium</taxon>
    </lineage>
</organism>
<accession>A0A853JKB4</accession>
<comment type="caution">
    <text evidence="1">The sequence shown here is derived from an EMBL/GenBank/DDBJ whole genome shotgun (WGS) entry which is preliminary data.</text>
</comment>
<dbReference type="AlphaFoldDB" id="A0A853JKB4"/>
<gene>
    <name evidence="1" type="ORF">H0N91_03160</name>
</gene>
<sequence length="121" mass="14083">MSGIFYEGRWYENTDMICRRCGSPVYESDISEYSYQCFQCDEDLYSFEVEEQDAHYMPPVMVARPVDGIALNGALEYLLDDTGNARIFQNQPEAEAFLLSQGFTSEDLEYFYFVEVPENEE</sequence>
<name>A0A853JKB4_9FIRM</name>
<dbReference type="RefSeq" id="WP_180492909.1">
    <property type="nucleotide sequence ID" value="NZ_JACCKS010000003.1"/>
</dbReference>